<keyword evidence="3 5" id="KW-0347">Helicase</keyword>
<dbReference type="Gene3D" id="3.20.20.140">
    <property type="entry name" value="Metal-dependent hydrolases"/>
    <property type="match status" value="1"/>
</dbReference>
<dbReference type="InterPro" id="IPR027417">
    <property type="entry name" value="P-loop_NTPase"/>
</dbReference>
<evidence type="ECO:0000259" key="7">
    <source>
        <dbReference type="PROSITE" id="PS51217"/>
    </source>
</evidence>
<sequence>MYIADLHIHSKYSRATSRNGDIPNLDLWARRKGIALVGTGDFTHPKWREELAETLEPAEEGLYRVKAEKRLSDIAEFSTQTRFVVSGEISCIYKQDGKVRKVHNVILLPSLDAAERLSLKLEEIGNIRSDGRPILGISSKDLLSVTLESCPEAVFIPAHIWTPHFSLFGAFSGFDSLEECFGDLSPHIHALETGLSSDPVMNRRVPQLDRYVMVSNSDAHSPAKLGRESNLIDAPLSYPALKHALDTGEGFAGTVEFFPEEGKYHLDGHRACHLRLTPEETRKYGGKCPVCGKKITVGVLNRLEQLADREEGFLPEGSKPFEHLMPLPEVIAASLGISETGNKTEQTYLKMLRSLGSEAQILREIDCSDIEKACGERIAEGIRRLREGKVIKTAGYDGEYGKIALFTPEELRNASGQLSFLDQFVAAARAEREETITERKAETDAGENRAAAQANQTARTANAAQEEAAASRARVTAVIAGPGTGKTFTLTERIARLVESGVKPNEITAVTFTVRAAQEMRARLAKRLKRNADKITVGTFHSICYDALKGKFALADRAFALKTAAAIIAERGIKLTPQRFLSNVSAVKNGKDADCGGAFDEYCHRLKEQNLLDFDDLIRQAIEEKVSGKNFRYLHVDEFQDINPAQYQLIRQWMGEDGTLFAIGDPDQAIYSFRGSAAACFDRLTRDYPDGAVIRLTENYRSTPEILECALSAIARNGGARTLEARRGHGDKVRLVHCPSDLSEGIFIAKEIARMTGGLDMLGKGREEKLRSFGEIAVLARTHRQLETIENCLRRDDIPCISSDRTDFLESPAVSGTLAFFAAIAGTDAAAEERALEFLGGRENFERAKEKFLPLCKGRPRKILSEWRDAMHVTDRAFGDLIDAAHHADMREFLEAMRMGGEGDVLVSDGTAEKGGAVRLATLHGAKGLEFPVVFLCGLNEKVLPLAMKDTDEAEERRLFYVGITRAEEELILTAGKEPSPFLAELSGDLAREEARPKPAYQQLSMF</sequence>
<dbReference type="Gene3D" id="3.40.50.300">
    <property type="entry name" value="P-loop containing nucleotide triphosphate hydrolases"/>
    <property type="match status" value="3"/>
</dbReference>
<dbReference type="CDD" id="cd19067">
    <property type="entry name" value="PfuEndoQ-like"/>
    <property type="match status" value="1"/>
</dbReference>
<comment type="caution">
    <text evidence="8">The sequence shown here is derived from an EMBL/GenBank/DDBJ whole genome shotgun (WGS) entry which is preliminary data.</text>
</comment>
<dbReference type="EMBL" id="DXCO01000022">
    <property type="protein sequence ID" value="HIY77962.1"/>
    <property type="molecule type" value="Genomic_DNA"/>
</dbReference>
<dbReference type="InterPro" id="IPR014017">
    <property type="entry name" value="DNA_helicase_UvrD-like_C"/>
</dbReference>
<reference evidence="8" key="1">
    <citation type="journal article" date="2021" name="PeerJ">
        <title>Extensive microbial diversity within the chicken gut microbiome revealed by metagenomics and culture.</title>
        <authorList>
            <person name="Gilroy R."/>
            <person name="Ravi A."/>
            <person name="Getino M."/>
            <person name="Pursley I."/>
            <person name="Horton D.L."/>
            <person name="Alikhan N.F."/>
            <person name="Baker D."/>
            <person name="Gharbi K."/>
            <person name="Hall N."/>
            <person name="Watson M."/>
            <person name="Adriaenssens E.M."/>
            <person name="Foster-Nyarko E."/>
            <person name="Jarju S."/>
            <person name="Secka A."/>
            <person name="Antonio M."/>
            <person name="Oren A."/>
            <person name="Chaudhuri R.R."/>
            <person name="La Ragione R."/>
            <person name="Hildebrand F."/>
            <person name="Pallen M.J."/>
        </authorList>
    </citation>
    <scope>NUCLEOTIDE SEQUENCE</scope>
    <source>
        <strain evidence="8">CHK199-9574</strain>
    </source>
</reference>
<dbReference type="InterPro" id="IPR014016">
    <property type="entry name" value="UvrD-like_ATP-bd"/>
</dbReference>
<accession>A0A9D1Z7M9</accession>
<feature type="binding site" evidence="5">
    <location>
        <begin position="480"/>
        <end position="487"/>
    </location>
    <ligand>
        <name>ATP</name>
        <dbReference type="ChEBI" id="CHEBI:30616"/>
    </ligand>
</feature>
<dbReference type="SUPFAM" id="SSF89550">
    <property type="entry name" value="PHP domain-like"/>
    <property type="match status" value="1"/>
</dbReference>
<name>A0A9D1Z7M9_9FIRM</name>
<feature type="domain" description="UvrD-like helicase C-terminal" evidence="7">
    <location>
        <begin position="704"/>
        <end position="969"/>
    </location>
</feature>
<dbReference type="GO" id="GO:0005524">
    <property type="term" value="F:ATP binding"/>
    <property type="evidence" value="ECO:0007669"/>
    <property type="project" value="UniProtKB-UniRule"/>
</dbReference>
<evidence type="ECO:0000256" key="2">
    <source>
        <dbReference type="ARBA" id="ARBA00022801"/>
    </source>
</evidence>
<keyword evidence="4 5" id="KW-0067">ATP-binding</keyword>
<dbReference type="PANTHER" id="PTHR40084:SF1">
    <property type="entry name" value="PHOSPHOTRANSFERASE"/>
    <property type="match status" value="1"/>
</dbReference>
<dbReference type="CDD" id="cd18807">
    <property type="entry name" value="SF1_C_UvrD"/>
    <property type="match status" value="1"/>
</dbReference>
<reference evidence="8" key="2">
    <citation type="submission" date="2021-04" db="EMBL/GenBank/DDBJ databases">
        <authorList>
            <person name="Gilroy R."/>
        </authorList>
    </citation>
    <scope>NUCLEOTIDE SEQUENCE</scope>
    <source>
        <strain evidence="8">CHK199-9574</strain>
    </source>
</reference>
<evidence type="ECO:0000259" key="6">
    <source>
        <dbReference type="PROSITE" id="PS51198"/>
    </source>
</evidence>
<feature type="domain" description="UvrD-like helicase ATP-binding" evidence="6">
    <location>
        <begin position="459"/>
        <end position="703"/>
    </location>
</feature>
<evidence type="ECO:0000256" key="1">
    <source>
        <dbReference type="ARBA" id="ARBA00022741"/>
    </source>
</evidence>
<gene>
    <name evidence="8" type="ORF">H9728_02860</name>
</gene>
<evidence type="ECO:0000256" key="4">
    <source>
        <dbReference type="ARBA" id="ARBA00022840"/>
    </source>
</evidence>
<dbReference type="CDD" id="cd17932">
    <property type="entry name" value="DEXQc_UvrD"/>
    <property type="match status" value="1"/>
</dbReference>
<dbReference type="Gene3D" id="1.10.10.160">
    <property type="match status" value="1"/>
</dbReference>
<organism evidence="8 9">
    <name type="scientific">Candidatus Borkfalkia excrementavium</name>
    <dbReference type="NCBI Taxonomy" id="2838505"/>
    <lineage>
        <taxon>Bacteria</taxon>
        <taxon>Bacillati</taxon>
        <taxon>Bacillota</taxon>
        <taxon>Clostridia</taxon>
        <taxon>Christensenellales</taxon>
        <taxon>Christensenellaceae</taxon>
        <taxon>Candidatus Borkfalkia</taxon>
    </lineage>
</organism>
<keyword evidence="2 5" id="KW-0378">Hydrolase</keyword>
<proteinExistence type="predicted"/>
<dbReference type="PANTHER" id="PTHR40084">
    <property type="entry name" value="PHOSPHOHYDROLASE, PHP FAMILY"/>
    <property type="match status" value="1"/>
</dbReference>
<evidence type="ECO:0000256" key="3">
    <source>
        <dbReference type="ARBA" id="ARBA00022806"/>
    </source>
</evidence>
<dbReference type="InterPro" id="IPR016195">
    <property type="entry name" value="Pol/histidinol_Pase-like"/>
</dbReference>
<evidence type="ECO:0000313" key="8">
    <source>
        <dbReference type="EMBL" id="HIY77962.1"/>
    </source>
</evidence>
<protein>
    <submittedName>
        <fullName evidence="8">UvrD-helicase domain-containing protein</fullName>
    </submittedName>
</protein>
<dbReference type="Gene3D" id="1.10.486.10">
    <property type="entry name" value="PCRA, domain 4"/>
    <property type="match status" value="2"/>
</dbReference>
<evidence type="ECO:0000256" key="5">
    <source>
        <dbReference type="PROSITE-ProRule" id="PRU00560"/>
    </source>
</evidence>
<dbReference type="GO" id="GO:0016787">
    <property type="term" value="F:hydrolase activity"/>
    <property type="evidence" value="ECO:0007669"/>
    <property type="project" value="UniProtKB-UniRule"/>
</dbReference>
<dbReference type="Proteomes" id="UP000824135">
    <property type="component" value="Unassembled WGS sequence"/>
</dbReference>
<dbReference type="InterPro" id="IPR013986">
    <property type="entry name" value="DExx_box_DNA_helicase_dom_sf"/>
</dbReference>
<dbReference type="PROSITE" id="PS51198">
    <property type="entry name" value="UVRD_HELICASE_ATP_BIND"/>
    <property type="match status" value="1"/>
</dbReference>
<dbReference type="GO" id="GO:0004386">
    <property type="term" value="F:helicase activity"/>
    <property type="evidence" value="ECO:0007669"/>
    <property type="project" value="UniProtKB-UniRule"/>
</dbReference>
<dbReference type="Pfam" id="PF00580">
    <property type="entry name" value="UvrD-helicase"/>
    <property type="match status" value="2"/>
</dbReference>
<keyword evidence="1 5" id="KW-0547">Nucleotide-binding</keyword>
<dbReference type="Pfam" id="PF13361">
    <property type="entry name" value="UvrD_C"/>
    <property type="match status" value="2"/>
</dbReference>
<evidence type="ECO:0000313" key="9">
    <source>
        <dbReference type="Proteomes" id="UP000824135"/>
    </source>
</evidence>
<dbReference type="SUPFAM" id="SSF52540">
    <property type="entry name" value="P-loop containing nucleoside triphosphate hydrolases"/>
    <property type="match status" value="1"/>
</dbReference>
<dbReference type="PROSITE" id="PS51217">
    <property type="entry name" value="UVRD_HELICASE_CTER"/>
    <property type="match status" value="1"/>
</dbReference>
<dbReference type="AlphaFoldDB" id="A0A9D1Z7M9"/>